<evidence type="ECO:0000313" key="2">
    <source>
        <dbReference type="EMBL" id="GBB99291.1"/>
    </source>
</evidence>
<dbReference type="EMBL" id="BLAL01000291">
    <property type="protein sequence ID" value="GET00814.1"/>
    <property type="molecule type" value="Genomic_DNA"/>
</dbReference>
<evidence type="ECO:0000256" key="1">
    <source>
        <dbReference type="SAM" id="MobiDB-lite"/>
    </source>
</evidence>
<dbReference type="Proteomes" id="UP000615446">
    <property type="component" value="Unassembled WGS sequence"/>
</dbReference>
<feature type="region of interest" description="Disordered" evidence="1">
    <location>
        <begin position="80"/>
        <end position="101"/>
    </location>
</feature>
<dbReference type="Proteomes" id="UP000247702">
    <property type="component" value="Unassembled WGS sequence"/>
</dbReference>
<reference evidence="2 4" key="1">
    <citation type="submission" date="2017-11" db="EMBL/GenBank/DDBJ databases">
        <title>The genome of Rhizophagus clarus HR1 reveals common genetic basis of auxotrophy among arbuscular mycorrhizal fungi.</title>
        <authorList>
            <person name="Kobayashi Y."/>
        </authorList>
    </citation>
    <scope>NUCLEOTIDE SEQUENCE [LARGE SCALE GENOMIC DNA]</scope>
    <source>
        <strain evidence="2 4">HR1</strain>
    </source>
</reference>
<evidence type="ECO:0000313" key="4">
    <source>
        <dbReference type="Proteomes" id="UP000247702"/>
    </source>
</evidence>
<name>A0A2Z6RS07_9GLOM</name>
<evidence type="ECO:0000313" key="3">
    <source>
        <dbReference type="EMBL" id="GET00814.1"/>
    </source>
</evidence>
<dbReference type="EMBL" id="BEXD01002749">
    <property type="protein sequence ID" value="GBB99291.1"/>
    <property type="molecule type" value="Genomic_DNA"/>
</dbReference>
<dbReference type="AlphaFoldDB" id="A0A2Z6RS07"/>
<gene>
    <name evidence="3" type="ORF">RCL2_002725800</name>
    <name evidence="2" type="ORF">RclHR1_34720003</name>
</gene>
<comment type="caution">
    <text evidence="2">The sequence shown here is derived from an EMBL/GenBank/DDBJ whole genome shotgun (WGS) entry which is preliminary data.</text>
</comment>
<protein>
    <submittedName>
        <fullName evidence="2">Uncharacterized protein</fullName>
    </submittedName>
</protein>
<organism evidence="2 4">
    <name type="scientific">Rhizophagus clarus</name>
    <dbReference type="NCBI Taxonomy" id="94130"/>
    <lineage>
        <taxon>Eukaryota</taxon>
        <taxon>Fungi</taxon>
        <taxon>Fungi incertae sedis</taxon>
        <taxon>Mucoromycota</taxon>
        <taxon>Glomeromycotina</taxon>
        <taxon>Glomeromycetes</taxon>
        <taxon>Glomerales</taxon>
        <taxon>Glomeraceae</taxon>
        <taxon>Rhizophagus</taxon>
    </lineage>
</organism>
<proteinExistence type="predicted"/>
<accession>A0A2Z6RS07</accession>
<feature type="compositionally biased region" description="Basic and acidic residues" evidence="1">
    <location>
        <begin position="91"/>
        <end position="101"/>
    </location>
</feature>
<sequence>MEGVENINSVITGGTSTAFTESQGILNNSLQQTTAGLEASIHAQAQTATTTTAISSQQNEMNKTQPRWTVIGKSQKITPFFPQDLAPGQNDTEKRITYSVM</sequence>
<keyword evidence="4" id="KW-1185">Reference proteome</keyword>
<reference evidence="3" key="2">
    <citation type="submission" date="2019-10" db="EMBL/GenBank/DDBJ databases">
        <title>Conservation and host-specific expression of non-tandemly repeated heterogenous ribosome RNA gene in arbuscular mycorrhizal fungi.</title>
        <authorList>
            <person name="Maeda T."/>
            <person name="Kobayashi Y."/>
            <person name="Nakagawa T."/>
            <person name="Ezawa T."/>
            <person name="Yamaguchi K."/>
            <person name="Bino T."/>
            <person name="Nishimoto Y."/>
            <person name="Shigenobu S."/>
            <person name="Kawaguchi M."/>
        </authorList>
    </citation>
    <scope>NUCLEOTIDE SEQUENCE</scope>
    <source>
        <strain evidence="3">HR1</strain>
    </source>
</reference>